<organism evidence="1 2">
    <name type="scientific">Coniosporium tulheliwenetii</name>
    <dbReference type="NCBI Taxonomy" id="3383036"/>
    <lineage>
        <taxon>Eukaryota</taxon>
        <taxon>Fungi</taxon>
        <taxon>Dikarya</taxon>
        <taxon>Ascomycota</taxon>
        <taxon>Pezizomycotina</taxon>
        <taxon>Dothideomycetes</taxon>
        <taxon>Dothideomycetes incertae sedis</taxon>
        <taxon>Coniosporium</taxon>
    </lineage>
</organism>
<dbReference type="EMBL" id="JAPDRP010000015">
    <property type="protein sequence ID" value="KAJ9641375.1"/>
    <property type="molecule type" value="Genomic_DNA"/>
</dbReference>
<name>A0ACC2Z0Z5_9PEZI</name>
<comment type="caution">
    <text evidence="1">The sequence shown here is derived from an EMBL/GenBank/DDBJ whole genome shotgun (WGS) entry which is preliminary data.</text>
</comment>
<keyword evidence="2" id="KW-1185">Reference proteome</keyword>
<accession>A0ACC2Z0Z5</accession>
<sequence>MAALALTALLALASTLPAITATPIPALTWTRQCRCISVPAVGRVEEAPPVPTSALMLRPREGLAEESRTVCRGVRVPDEEAERPWEEEGDLNLVLIRFTIFVIAVILAVEVVGLVRFITRWVLAREESAIRLDGQEKALWAMIEEEEDGCSTAHIVTEEEAVDVCYNGGS</sequence>
<dbReference type="Proteomes" id="UP001172680">
    <property type="component" value="Unassembled WGS sequence"/>
</dbReference>
<evidence type="ECO:0000313" key="1">
    <source>
        <dbReference type="EMBL" id="KAJ9641375.1"/>
    </source>
</evidence>
<evidence type="ECO:0000313" key="2">
    <source>
        <dbReference type="Proteomes" id="UP001172680"/>
    </source>
</evidence>
<proteinExistence type="predicted"/>
<reference evidence="1" key="1">
    <citation type="submission" date="2022-10" db="EMBL/GenBank/DDBJ databases">
        <title>Culturing micro-colonial fungi from biological soil crusts in the Mojave desert and describing Neophaeococcomyces mojavensis, and introducing the new genera and species Taxawa tesnikishii.</title>
        <authorList>
            <person name="Kurbessoian T."/>
            <person name="Stajich J.E."/>
        </authorList>
    </citation>
    <scope>NUCLEOTIDE SEQUENCE</scope>
    <source>
        <strain evidence="1">JES_115</strain>
    </source>
</reference>
<protein>
    <submittedName>
        <fullName evidence="1">Uncharacterized protein</fullName>
    </submittedName>
</protein>
<gene>
    <name evidence="1" type="ORF">H2199_005345</name>
</gene>